<keyword evidence="3" id="KW-1185">Reference proteome</keyword>
<evidence type="ECO:0000313" key="3">
    <source>
        <dbReference type="Proteomes" id="UP000037035"/>
    </source>
</evidence>
<dbReference type="Proteomes" id="UP000037035">
    <property type="component" value="Unassembled WGS sequence"/>
</dbReference>
<gene>
    <name evidence="2" type="ORF">VP01_4093g1</name>
</gene>
<comment type="caution">
    <text evidence="2">The sequence shown here is derived from an EMBL/GenBank/DDBJ whole genome shotgun (WGS) entry which is preliminary data.</text>
</comment>
<proteinExistence type="predicted"/>
<organism evidence="2 3">
    <name type="scientific">Puccinia sorghi</name>
    <dbReference type="NCBI Taxonomy" id="27349"/>
    <lineage>
        <taxon>Eukaryota</taxon>
        <taxon>Fungi</taxon>
        <taxon>Dikarya</taxon>
        <taxon>Basidiomycota</taxon>
        <taxon>Pucciniomycotina</taxon>
        <taxon>Pucciniomycetes</taxon>
        <taxon>Pucciniales</taxon>
        <taxon>Pucciniaceae</taxon>
        <taxon>Puccinia</taxon>
    </lineage>
</organism>
<keyword evidence="1" id="KW-0812">Transmembrane</keyword>
<feature type="transmembrane region" description="Helical" evidence="1">
    <location>
        <begin position="210"/>
        <end position="230"/>
    </location>
</feature>
<dbReference type="VEuPathDB" id="FungiDB:VP01_4093g1"/>
<protein>
    <submittedName>
        <fullName evidence="2">Uncharacterized protein</fullName>
    </submittedName>
</protein>
<name>A0A0L6URF5_9BASI</name>
<dbReference type="AlphaFoldDB" id="A0A0L6URF5"/>
<evidence type="ECO:0000256" key="1">
    <source>
        <dbReference type="SAM" id="Phobius"/>
    </source>
</evidence>
<feature type="transmembrane region" description="Helical" evidence="1">
    <location>
        <begin position="237"/>
        <end position="256"/>
    </location>
</feature>
<keyword evidence="1" id="KW-0472">Membrane</keyword>
<dbReference type="EMBL" id="LAVV01009161">
    <property type="protein sequence ID" value="KNZ51104.1"/>
    <property type="molecule type" value="Genomic_DNA"/>
</dbReference>
<evidence type="ECO:0000313" key="2">
    <source>
        <dbReference type="EMBL" id="KNZ51104.1"/>
    </source>
</evidence>
<keyword evidence="1" id="KW-1133">Transmembrane helix</keyword>
<reference evidence="2 3" key="1">
    <citation type="submission" date="2015-08" db="EMBL/GenBank/DDBJ databases">
        <title>Next Generation Sequencing and Analysis of the Genome of Puccinia sorghi L Schw, the Causal Agent of Maize Common Rust.</title>
        <authorList>
            <person name="Rochi L."/>
            <person name="Burguener G."/>
            <person name="Darino M."/>
            <person name="Turjanski A."/>
            <person name="Kreff E."/>
            <person name="Dieguez M.J."/>
            <person name="Sacco F."/>
        </authorList>
    </citation>
    <scope>NUCLEOTIDE SEQUENCE [LARGE SCALE GENOMIC DNA]</scope>
    <source>
        <strain evidence="2 3">RO10H11247</strain>
    </source>
</reference>
<sequence>MSTVTWTLDEIFSKQTDANSHNLVISFWRLTWDEREVHNWLRDQRDPIYSDMKDFALKKHPIRINNKKLNSHFKPINKKQIMKKVRTNLIYLPKHANWPCSPMIGARLKDKLLKYLQSAHLQRTSVLSAIVLAESENPKKIKIKTPFNEKQLGTCQPHLFKTHQLTISLQYFPSISQESCLHHFHQSLISSNSYPCFLCDVCPSLFSDSAFVTASISSSKFLFGLVFLFIKKKNLSVLWYEMFFLLFLFIFNHLYFIKIQTCFLNFDLACAQQLVFDAIPIRRTHSTLVFTFIYHSSCASTLFPASASSLSLYTFFCIYKLLYFPHSFSLFPHTLGEFPKNLLGMTSFWVVHGGVFSLHRDQVERNVALFIGENSLVDENFSGSFKMIISAMSDSFTSHARPPYQNSLRDRSL</sequence>
<accession>A0A0L6URF5</accession>